<dbReference type="InterPro" id="IPR050245">
    <property type="entry name" value="PrsA_foldase"/>
</dbReference>
<keyword evidence="1" id="KW-0732">Signal</keyword>
<accession>A0A8J6NV20</accession>
<dbReference type="PANTHER" id="PTHR47245:SF2">
    <property type="entry name" value="PEPTIDYL-PROLYL CIS-TRANS ISOMERASE HP_0175-RELATED"/>
    <property type="match status" value="1"/>
</dbReference>
<dbReference type="PROSITE" id="PS51257">
    <property type="entry name" value="PROKAR_LIPOPROTEIN"/>
    <property type="match status" value="1"/>
</dbReference>
<protein>
    <submittedName>
        <fullName evidence="2">SurA N-terminal domain-containing protein</fullName>
    </submittedName>
</protein>
<evidence type="ECO:0000313" key="2">
    <source>
        <dbReference type="EMBL" id="MBC8360438.1"/>
    </source>
</evidence>
<dbReference type="PANTHER" id="PTHR47245">
    <property type="entry name" value="PEPTIDYLPROLYL ISOMERASE"/>
    <property type="match status" value="1"/>
</dbReference>
<dbReference type="Pfam" id="PF13624">
    <property type="entry name" value="SurA_N_3"/>
    <property type="match status" value="1"/>
</dbReference>
<reference evidence="2 3" key="1">
    <citation type="submission" date="2020-08" db="EMBL/GenBank/DDBJ databases">
        <title>Bridging the membrane lipid divide: bacteria of the FCB group superphylum have the potential to synthesize archaeal ether lipids.</title>
        <authorList>
            <person name="Villanueva L."/>
            <person name="Von Meijenfeldt F.A.B."/>
            <person name="Westbye A.B."/>
            <person name="Yadav S."/>
            <person name="Hopmans E.C."/>
            <person name="Dutilh B.E."/>
            <person name="Sinninghe Damste J.S."/>
        </authorList>
    </citation>
    <scope>NUCLEOTIDE SEQUENCE [LARGE SCALE GENOMIC DNA]</scope>
    <source>
        <strain evidence="2">NIOZ-UU30</strain>
    </source>
</reference>
<dbReference type="EMBL" id="JACNJH010000089">
    <property type="protein sequence ID" value="MBC8360438.1"/>
    <property type="molecule type" value="Genomic_DNA"/>
</dbReference>
<name>A0A8J6NV20_9BACT</name>
<dbReference type="Proteomes" id="UP000603434">
    <property type="component" value="Unassembled WGS sequence"/>
</dbReference>
<sequence length="230" mass="26662">MMRYIYNFAIYLAVILTVSAMAACDNPDSKSGKEYVIRVGDRVLTVRDFDKAFEIAKIAYPHNAMQDPVALREARLRLINQMTEEMIILERARELGLETSASEVEKAVSEIKKDYPEDAFEQTLLEYAVSYNSWEEALKKRLLVDKVIGEELGKQILITPDEISEYYKEYYIKDGLTTEFEDGSENIAEIIVKNLRRKKLEEAYKPWIKKLQKQYLIEVNKAQLEKIIGS</sequence>
<comment type="caution">
    <text evidence="2">The sequence shown here is derived from an EMBL/GenBank/DDBJ whole genome shotgun (WGS) entry which is preliminary data.</text>
</comment>
<evidence type="ECO:0000313" key="3">
    <source>
        <dbReference type="Proteomes" id="UP000603434"/>
    </source>
</evidence>
<feature type="chain" id="PRO_5035183450" evidence="1">
    <location>
        <begin position="23"/>
        <end position="230"/>
    </location>
</feature>
<dbReference type="InterPro" id="IPR027304">
    <property type="entry name" value="Trigger_fact/SurA_dom_sf"/>
</dbReference>
<evidence type="ECO:0000256" key="1">
    <source>
        <dbReference type="SAM" id="SignalP"/>
    </source>
</evidence>
<dbReference type="SUPFAM" id="SSF109998">
    <property type="entry name" value="Triger factor/SurA peptide-binding domain-like"/>
    <property type="match status" value="1"/>
</dbReference>
<feature type="signal peptide" evidence="1">
    <location>
        <begin position="1"/>
        <end position="22"/>
    </location>
</feature>
<dbReference type="AlphaFoldDB" id="A0A8J6NV20"/>
<gene>
    <name evidence="2" type="ORF">H8E23_03425</name>
</gene>
<organism evidence="2 3">
    <name type="scientific">Candidatus Desulfatibia profunda</name>
    <dbReference type="NCBI Taxonomy" id="2841695"/>
    <lineage>
        <taxon>Bacteria</taxon>
        <taxon>Pseudomonadati</taxon>
        <taxon>Thermodesulfobacteriota</taxon>
        <taxon>Desulfobacteria</taxon>
        <taxon>Desulfobacterales</taxon>
        <taxon>Desulfobacterales incertae sedis</taxon>
        <taxon>Candidatus Desulfatibia</taxon>
    </lineage>
</organism>
<dbReference type="Gene3D" id="1.10.4030.10">
    <property type="entry name" value="Porin chaperone SurA, peptide-binding domain"/>
    <property type="match status" value="1"/>
</dbReference>
<proteinExistence type="predicted"/>